<dbReference type="PROSITE" id="PS50096">
    <property type="entry name" value="IQ"/>
    <property type="match status" value="29"/>
</dbReference>
<feature type="region of interest" description="Disordered" evidence="1">
    <location>
        <begin position="2191"/>
        <end position="2217"/>
    </location>
</feature>
<feature type="compositionally biased region" description="Basic and acidic residues" evidence="1">
    <location>
        <begin position="1936"/>
        <end position="1945"/>
    </location>
</feature>
<feature type="compositionally biased region" description="Basic and acidic residues" evidence="1">
    <location>
        <begin position="1"/>
        <end position="18"/>
    </location>
</feature>
<feature type="region of interest" description="Disordered" evidence="1">
    <location>
        <begin position="149"/>
        <end position="235"/>
    </location>
</feature>
<feature type="region of interest" description="Disordered" evidence="1">
    <location>
        <begin position="859"/>
        <end position="893"/>
    </location>
</feature>
<sequence length="2383" mass="267867">MSSNQDRRSIYQKQDRKGPAPIASFEDLSVKSFDLSPETYFAPVQNRRDGSTGYSPSAGGSVRGAEEDHQERSLLQGRRDHSVTFSYKEGYPGREILHPTEGLERQPYIRRASERSETSSVTGNTPIDPYSKYNFRMIDASTQDLRDPIDRSRRFSGTSAIYSDNPMASGERHGRHSSVSSGSSAKSAGSPGAVAIETSFCGPKPFRGDSSFDMGPHQQTTGVGSPLQDDDSDRGRNIYDEINRRMQYPLTKQDSYANAIYNNKRPNGVKKQSSYEQAIDIGTNLNSTRSQSARRVRKQDSYNRAIGGSFEDSTCEDANRPRLSIRKQESYLYAVGEMSPEGENRPFLNTPRMGMHKQHSYQRAIGVFSIDEDEPIDFTCSPRRPMQKQDSYVQAMQFSEEPYLPLDRFDRGMMDSSTFSAPSGHHGLTHAKRQDSYLEAIDMISPDEPEEVKPSPKLNAASWKIRQDSYQQAVFATEDNDPHPPVTLVKSPHRAPKRQDSYVQAMDCEAGFQARRTSFGQRQDSYQKALEMSMDVIESNGQDYHASAITSHEAIHNSWTRSSRPVFSMTAASQATTAAIKIQRAFKNYKIRHSTQLRQQEQFQSKSMNRAAVKIQALFRGFKVRQRPHNVVRVRMQVDNAQKLFKRKLQDHPNDDLADLDDPELKDAATKIQAVFRGFKVRNVELESVQNEMPDLRDTDVLDATKKIQAVFRGYQTRKNCPQSKLSANDLPDLNDEEVLEAAMKIQTVFRGHLVRKHLKDDRNEGELPDLTNDDVIQAAKKIQSVFRGFQVRKKNLFEPQESSSEDLPNLNDSEVLDAALKIQSVFRGFNVRKKVNPDIRFLPRDRSERSNLYFQKSSTRDEKDLARMEKTSVSNAKYEHETKQNLGASVNDRYLGAKRDSLPSLTGQTYQETTTKNQAVFQGYQVRKDIQEKDSLPNIRDTGKRDSSKKTKLDHKECQNKQNKDDLPNLKDPELADAAGKIQAVFRGYSVRKENHDKASKEDQEKRNAINFQDPELLDAANKLTAMFGGYQVQEDGSGQELPDLKDPELEVAANKIQAVFRGFQVRKKPPSKIEDLPDLGDPELEEAANKIQAVFRGFQVRKQNPTKTEDLPDLGDPELEEAANKIQAVFRGFQVRKQNPTKTEDLPDLGDPELEEAANKIQAVFRGFQVRKQNPTKTEDLPDLGDPELEEAANKIQAVFRGFQVRKQNPTKTEDLPDLGDPELEEAANKIQAVFRGFQVRKQNPTKTEDLPDLGDPELEEAANKIQAVFRGFQVRKQNPFKTEDLPDLGDPELEEAANKIQAVFRGFQVRKQNPFKTEDLPDLGDPELEEAANKIQAVFRGFQVRRQIPEKRADDLPNLRDPSLQDAANKIQSVFRGFQVRKQNRSQGEELPDLGDPELEDAANKIQAVFRGFQVRKKPPSKVEDLPDLGDPELEEAANKIQAVFRGFQVRKKASLKAKDPPDMSDPELKEAANKIQAVSRGHKVRKDYPTKAQDLPDFADPEFEDAANKIQAVFRGFQVRKSTVSKQVEDLPDLRDPELEEAANKIQAVFRGFQVRKQNPSKTEDLPDLKDPELEEAANKIQAVFRGFQVRKHIPTKAENLPDLGDPELEEAANKIQAVFRGFKVRKQTPNNKGKDDLLNLNDPELEDAANKIQAVFRGFRVRKQIPIKDEDLPDLQDPDVEDAANRIQSVFRGFQVRKKMQSVPREGEELPNLDDYGLIEEANKIQDLRKPQESNPNLRILGRNGHSSKHDAAVLDVEDLPKLSDQDVVDATKKIQSVFRGYQVRKDIEIQERKLRDGSAMIQSGSNQKAPLPLKVDERDCRPTRPFHSITTKSLADGIGIKEVPNSELLHHPGDIVAAAITIQRFFRKLRVKDKKSAHDPEESTSSESELPRDYSSDESQSQGTEVNKAKMTKKRPPPPPPQKIQPAVAEKSEVLHKEPEETDTFNERSLNTKVAQALQMHGRTSSSGNTLSKTPAPSLDFDNVEPMESDDHIVSQTFGVHDRPIKSPLPARSSKLKQVPIPIAPQTPLPVTSAFAPPPPPASAASHIMSSSFTNTIACTTATTNIPSSPSVAQNALGIIRKSSLGNFFTGQDDSSPVMTDNDPRPPPPPFELKPATMEKKSGFFSTLLRRGDKKKKAVPLASNTLPRAKTDIVHLKDENADLGKKDDLIHSVISAVEENWLKQAPQPTVGRRRDDRSSAESDLDGSELEEPIKTLQFAPDEGQALFRQDSNGEELPYLETTLPQERSGLVTLTPSYKRIGECKLSSITRPRSASPKNPGRIQDFGASHNLHQTSEKIVVKLPKQDSFSRIRPRPESWESFSSKGLQTFKGPLPEAVKQTWVDCDRSEGEKVHINVARRPAPPPIPTRSPCSTLGRK</sequence>
<feature type="compositionally biased region" description="Polar residues" evidence="1">
    <location>
        <begin position="1968"/>
        <end position="1981"/>
    </location>
</feature>
<accession>A0A553P216</accession>
<protein>
    <submittedName>
        <fullName evidence="2">Uncharacterized protein</fullName>
    </submittedName>
</protein>
<feature type="region of interest" description="Disordered" evidence="1">
    <location>
        <begin position="1878"/>
        <end position="1991"/>
    </location>
</feature>
<dbReference type="Proteomes" id="UP000318571">
    <property type="component" value="Chromosome 7"/>
</dbReference>
<dbReference type="SUPFAM" id="SSF52540">
    <property type="entry name" value="P-loop containing nucleoside triphosphate hydrolases"/>
    <property type="match status" value="2"/>
</dbReference>
<keyword evidence="3" id="KW-1185">Reference proteome</keyword>
<dbReference type="PANTHER" id="PTHR10699:SF11">
    <property type="entry name" value="IGLOO, ISOFORM A"/>
    <property type="match status" value="1"/>
</dbReference>
<dbReference type="InterPro" id="IPR027417">
    <property type="entry name" value="P-loop_NTPase"/>
</dbReference>
<feature type="region of interest" description="Disordered" evidence="1">
    <location>
        <begin position="2316"/>
        <end position="2338"/>
    </location>
</feature>
<dbReference type="CDD" id="cd23767">
    <property type="entry name" value="IQCD"/>
    <property type="match status" value="7"/>
</dbReference>
<dbReference type="InterPro" id="IPR000048">
    <property type="entry name" value="IQ_motif_EF-hand-BS"/>
</dbReference>
<dbReference type="STRING" id="6832.A0A553P216"/>
<feature type="region of interest" description="Disordered" evidence="1">
    <location>
        <begin position="477"/>
        <end position="497"/>
    </location>
</feature>
<feature type="compositionally biased region" description="Basic and acidic residues" evidence="1">
    <location>
        <begin position="859"/>
        <end position="871"/>
    </location>
</feature>
<name>A0A553P216_TIGCA</name>
<organism evidence="2 3">
    <name type="scientific">Tigriopus californicus</name>
    <name type="common">Marine copepod</name>
    <dbReference type="NCBI Taxonomy" id="6832"/>
    <lineage>
        <taxon>Eukaryota</taxon>
        <taxon>Metazoa</taxon>
        <taxon>Ecdysozoa</taxon>
        <taxon>Arthropoda</taxon>
        <taxon>Crustacea</taxon>
        <taxon>Multicrustacea</taxon>
        <taxon>Hexanauplia</taxon>
        <taxon>Copepoda</taxon>
        <taxon>Harpacticoida</taxon>
        <taxon>Harpacticidae</taxon>
        <taxon>Tigriopus</taxon>
    </lineage>
</organism>
<evidence type="ECO:0000313" key="3">
    <source>
        <dbReference type="Proteomes" id="UP000318571"/>
    </source>
</evidence>
<comment type="caution">
    <text evidence="2">The sequence shown here is derived from an EMBL/GenBank/DDBJ whole genome shotgun (WGS) entry which is preliminary data.</text>
</comment>
<proteinExistence type="predicted"/>
<dbReference type="EMBL" id="VCGU01000008">
    <property type="protein sequence ID" value="TRY71733.1"/>
    <property type="molecule type" value="Genomic_DNA"/>
</dbReference>
<reference evidence="2 3" key="1">
    <citation type="journal article" date="2018" name="Nat. Ecol. Evol.">
        <title>Genomic signatures of mitonuclear coevolution across populations of Tigriopus californicus.</title>
        <authorList>
            <person name="Barreto F.S."/>
            <person name="Watson E.T."/>
            <person name="Lima T.G."/>
            <person name="Willett C.S."/>
            <person name="Edmands S."/>
            <person name="Li W."/>
            <person name="Burton R.S."/>
        </authorList>
    </citation>
    <scope>NUCLEOTIDE SEQUENCE [LARGE SCALE GENOMIC DNA]</scope>
    <source>
        <strain evidence="2 3">San Diego</strain>
    </source>
</reference>
<dbReference type="Gene3D" id="1.20.5.190">
    <property type="match status" value="15"/>
</dbReference>
<feature type="region of interest" description="Disordered" evidence="1">
    <location>
        <begin position="927"/>
        <end position="973"/>
    </location>
</feature>
<dbReference type="Pfam" id="PF00612">
    <property type="entry name" value="IQ"/>
    <property type="match status" value="27"/>
</dbReference>
<gene>
    <name evidence="2" type="ORF">TCAL_03145</name>
</gene>
<feature type="region of interest" description="Disordered" evidence="1">
    <location>
        <begin position="41"/>
        <end position="95"/>
    </location>
</feature>
<feature type="compositionally biased region" description="Basic and acidic residues" evidence="1">
    <location>
        <begin position="64"/>
        <end position="82"/>
    </location>
</feature>
<dbReference type="GO" id="GO:0005516">
    <property type="term" value="F:calmodulin binding"/>
    <property type="evidence" value="ECO:0007669"/>
    <property type="project" value="TreeGrafter"/>
</dbReference>
<feature type="region of interest" description="Disordered" evidence="1">
    <location>
        <begin position="2363"/>
        <end position="2383"/>
    </location>
</feature>
<feature type="compositionally biased region" description="Low complexity" evidence="1">
    <location>
        <begin position="177"/>
        <end position="195"/>
    </location>
</feature>
<feature type="region of interest" description="Disordered" evidence="1">
    <location>
        <begin position="1"/>
        <end position="23"/>
    </location>
</feature>
<evidence type="ECO:0000256" key="1">
    <source>
        <dbReference type="SAM" id="MobiDB-lite"/>
    </source>
</evidence>
<dbReference type="PANTHER" id="PTHR10699">
    <property type="entry name" value="NEUROMODULIN"/>
    <property type="match status" value="1"/>
</dbReference>
<dbReference type="SMART" id="SM00015">
    <property type="entry name" value="IQ"/>
    <property type="match status" value="29"/>
</dbReference>
<evidence type="ECO:0000313" key="2">
    <source>
        <dbReference type="EMBL" id="TRY71733.1"/>
    </source>
</evidence>
<feature type="region of interest" description="Disordered" evidence="1">
    <location>
        <begin position="2098"/>
        <end position="2122"/>
    </location>
</feature>